<keyword evidence="7" id="KW-0963">Cytoplasm</keyword>
<dbReference type="EC" id="2.5.1.19" evidence="7"/>
<feature type="binding site" evidence="7">
    <location>
        <position position="20"/>
    </location>
    <ligand>
        <name>3-phosphoshikimate</name>
        <dbReference type="ChEBI" id="CHEBI:145989"/>
    </ligand>
</feature>
<feature type="binding site" evidence="7">
    <location>
        <position position="161"/>
    </location>
    <ligand>
        <name>phosphoenolpyruvate</name>
        <dbReference type="ChEBI" id="CHEBI:58702"/>
    </ligand>
</feature>
<dbReference type="PANTHER" id="PTHR21090:SF5">
    <property type="entry name" value="PENTAFUNCTIONAL AROM POLYPEPTIDE"/>
    <property type="match status" value="1"/>
</dbReference>
<dbReference type="OrthoDB" id="43788at2157"/>
<comment type="subunit">
    <text evidence="7">Monomer.</text>
</comment>
<dbReference type="GeneID" id="10394527"/>
<feature type="binding site" evidence="7">
    <location>
        <position position="116"/>
    </location>
    <ligand>
        <name>phosphoenolpyruvate</name>
        <dbReference type="ChEBI" id="CHEBI:58702"/>
    </ligand>
</feature>
<dbReference type="InterPro" id="IPR036968">
    <property type="entry name" value="Enolpyruvate_Tfrase_sf"/>
</dbReference>
<comment type="subcellular location">
    <subcellularLocation>
        <location evidence="7">Cytoplasm</location>
    </subcellularLocation>
</comment>
<evidence type="ECO:0000313" key="10">
    <source>
        <dbReference type="Proteomes" id="UP000008136"/>
    </source>
</evidence>
<comment type="caution">
    <text evidence="7">Lacks conserved residue(s) required for the propagation of feature annotation.</text>
</comment>
<dbReference type="InterPro" id="IPR006264">
    <property type="entry name" value="EPSP_synthase"/>
</dbReference>
<dbReference type="GO" id="GO:0009073">
    <property type="term" value="P:aromatic amino acid family biosynthetic process"/>
    <property type="evidence" value="ECO:0007669"/>
    <property type="project" value="UniProtKB-KW"/>
</dbReference>
<gene>
    <name evidence="7" type="primary">aroA</name>
    <name evidence="9" type="ordered locus">Arcve_1404</name>
</gene>
<feature type="domain" description="Enolpyruvate transferase" evidence="8">
    <location>
        <begin position="8"/>
        <end position="407"/>
    </location>
</feature>
<dbReference type="eggNOG" id="arCOG04134">
    <property type="taxonomic scope" value="Archaea"/>
</dbReference>
<comment type="catalytic activity">
    <reaction evidence="6">
        <text>3-phosphoshikimate + phosphoenolpyruvate = 5-O-(1-carboxyvinyl)-3-phosphoshikimate + phosphate</text>
        <dbReference type="Rhea" id="RHEA:21256"/>
        <dbReference type="ChEBI" id="CHEBI:43474"/>
        <dbReference type="ChEBI" id="CHEBI:57701"/>
        <dbReference type="ChEBI" id="CHEBI:58702"/>
        <dbReference type="ChEBI" id="CHEBI:145989"/>
        <dbReference type="EC" id="2.5.1.19"/>
    </reaction>
    <physiologicalReaction direction="left-to-right" evidence="6">
        <dbReference type="Rhea" id="RHEA:21257"/>
    </physiologicalReaction>
</comment>
<dbReference type="HOGENOM" id="CLU_024321_0_0_2"/>
<evidence type="ECO:0000259" key="8">
    <source>
        <dbReference type="Pfam" id="PF00275"/>
    </source>
</evidence>
<feature type="binding site" evidence="7">
    <location>
        <position position="161"/>
    </location>
    <ligand>
        <name>3-phosphoshikimate</name>
        <dbReference type="ChEBI" id="CHEBI:145989"/>
    </ligand>
</feature>
<dbReference type="UniPathway" id="UPA00053">
    <property type="reaction ID" value="UER00089"/>
</dbReference>
<feature type="active site" description="Proton acceptor" evidence="7">
    <location>
        <position position="300"/>
    </location>
</feature>
<feature type="binding site" evidence="7">
    <location>
        <position position="372"/>
    </location>
    <ligand>
        <name>phosphoenolpyruvate</name>
        <dbReference type="ChEBI" id="CHEBI:58702"/>
    </ligand>
</feature>
<dbReference type="HAMAP" id="MF_00210">
    <property type="entry name" value="EPSP_synth"/>
    <property type="match status" value="1"/>
</dbReference>
<dbReference type="InterPro" id="IPR013792">
    <property type="entry name" value="RNA3'P_cycl/enolpyr_Trfase_a/b"/>
</dbReference>
<dbReference type="PROSITE" id="PS00885">
    <property type="entry name" value="EPSP_SYNTHASE_2"/>
    <property type="match status" value="1"/>
</dbReference>
<feature type="binding site" evidence="7">
    <location>
        <position position="331"/>
    </location>
    <ligand>
        <name>phosphoenolpyruvate</name>
        <dbReference type="ChEBI" id="CHEBI:58702"/>
    </ligand>
</feature>
<comment type="function">
    <text evidence="7">Catalyzes the transfer of the enolpyruvyl moiety of phosphoenolpyruvate (PEP) to the 5-hydroxyl of shikimate-3-phosphate (S3P) to produce enolpyruvyl shikimate-3-phosphate and inorganic phosphate.</text>
</comment>
<dbReference type="EMBL" id="CP002588">
    <property type="protein sequence ID" value="AEA47408.1"/>
    <property type="molecule type" value="Genomic_DNA"/>
</dbReference>
<feature type="binding site" evidence="7">
    <location>
        <position position="88"/>
    </location>
    <ligand>
        <name>phosphoenolpyruvate</name>
        <dbReference type="ChEBI" id="CHEBI:58702"/>
    </ligand>
</feature>
<evidence type="ECO:0000256" key="4">
    <source>
        <dbReference type="ARBA" id="ARBA00022679"/>
    </source>
</evidence>
<accession>F2KNT1</accession>
<feature type="binding site" evidence="7">
    <location>
        <position position="300"/>
    </location>
    <ligand>
        <name>3-phosphoshikimate</name>
        <dbReference type="ChEBI" id="CHEBI:145989"/>
    </ligand>
</feature>
<keyword evidence="4 7" id="KW-0808">Transferase</keyword>
<evidence type="ECO:0000256" key="7">
    <source>
        <dbReference type="HAMAP-Rule" id="MF_00210"/>
    </source>
</evidence>
<evidence type="ECO:0000256" key="3">
    <source>
        <dbReference type="ARBA" id="ARBA00022605"/>
    </source>
</evidence>
<comment type="similarity">
    <text evidence="2 7">Belongs to the EPSP synthase family.</text>
</comment>
<name>F2KNT1_ARCVS</name>
<dbReference type="AlphaFoldDB" id="F2KNT1"/>
<keyword evidence="10" id="KW-1185">Reference proteome</keyword>
<dbReference type="PIRSF" id="PIRSF000505">
    <property type="entry name" value="EPSPS"/>
    <property type="match status" value="1"/>
</dbReference>
<feature type="binding site" evidence="7">
    <location>
        <position position="25"/>
    </location>
    <ligand>
        <name>3-phosphoshikimate</name>
        <dbReference type="ChEBI" id="CHEBI:145989"/>
    </ligand>
</feature>
<dbReference type="GO" id="GO:0005737">
    <property type="term" value="C:cytoplasm"/>
    <property type="evidence" value="ECO:0007669"/>
    <property type="project" value="UniProtKB-SubCell"/>
</dbReference>
<dbReference type="Pfam" id="PF00275">
    <property type="entry name" value="EPSP_synthase"/>
    <property type="match status" value="1"/>
</dbReference>
<dbReference type="PANTHER" id="PTHR21090">
    <property type="entry name" value="AROM/DEHYDROQUINATE SYNTHASE"/>
    <property type="match status" value="1"/>
</dbReference>
<dbReference type="RefSeq" id="WP_013684069.1">
    <property type="nucleotide sequence ID" value="NC_015320.1"/>
</dbReference>
<dbReference type="CDD" id="cd01556">
    <property type="entry name" value="EPSP_synthase"/>
    <property type="match status" value="1"/>
</dbReference>
<evidence type="ECO:0000256" key="2">
    <source>
        <dbReference type="ARBA" id="ARBA00009948"/>
    </source>
</evidence>
<dbReference type="NCBIfam" id="TIGR01356">
    <property type="entry name" value="aroA"/>
    <property type="match status" value="1"/>
</dbReference>
<feature type="binding site" evidence="7">
    <location>
        <position position="21"/>
    </location>
    <ligand>
        <name>3-phosphoshikimate</name>
        <dbReference type="ChEBI" id="CHEBI:145989"/>
    </ligand>
</feature>
<dbReference type="InterPro" id="IPR001986">
    <property type="entry name" value="Enolpyruvate_Tfrase_dom"/>
</dbReference>
<feature type="binding site" evidence="7">
    <location>
        <position position="160"/>
    </location>
    <ligand>
        <name>3-phosphoshikimate</name>
        <dbReference type="ChEBI" id="CHEBI:145989"/>
    </ligand>
</feature>
<feature type="binding site" evidence="7">
    <location>
        <position position="159"/>
    </location>
    <ligand>
        <name>3-phosphoshikimate</name>
        <dbReference type="ChEBI" id="CHEBI:145989"/>
    </ligand>
</feature>
<dbReference type="STRING" id="693661.Arcve_1404"/>
<reference evidence="9 10" key="1">
    <citation type="submission" date="2011-03" db="EMBL/GenBank/DDBJ databases">
        <title>The complete genome of Archaeoglobus veneficus SNP6.</title>
        <authorList>
            <consortium name="US DOE Joint Genome Institute (JGI-PGF)"/>
            <person name="Lucas S."/>
            <person name="Copeland A."/>
            <person name="Lapidus A."/>
            <person name="Bruce D."/>
            <person name="Goodwin L."/>
            <person name="Pitluck S."/>
            <person name="Kyrpides N."/>
            <person name="Mavromatis K."/>
            <person name="Pagani I."/>
            <person name="Ivanova N."/>
            <person name="Mikhailova N."/>
            <person name="Lu M."/>
            <person name="Detter J.C."/>
            <person name="Tapia R."/>
            <person name="Han C."/>
            <person name="Land M."/>
            <person name="Hauser L."/>
            <person name="Markowitz V."/>
            <person name="Cheng J.-F."/>
            <person name="Hugenholtz P."/>
            <person name="Woyke T."/>
            <person name="Wu D."/>
            <person name="Spring S."/>
            <person name="Brambilla E."/>
            <person name="Klenk H.-P."/>
            <person name="Eisen J.A."/>
        </authorList>
    </citation>
    <scope>NUCLEOTIDE SEQUENCE [LARGE SCALE GENOMIC DNA]</scope>
    <source>
        <strain>SNP6</strain>
    </source>
</reference>
<dbReference type="GO" id="GO:0003866">
    <property type="term" value="F:3-phosphoshikimate 1-carboxyvinyltransferase activity"/>
    <property type="evidence" value="ECO:0007669"/>
    <property type="project" value="UniProtKB-UniRule"/>
</dbReference>
<dbReference type="InterPro" id="IPR023193">
    <property type="entry name" value="EPSP_synthase_CS"/>
</dbReference>
<evidence type="ECO:0000256" key="6">
    <source>
        <dbReference type="ARBA" id="ARBA00044633"/>
    </source>
</evidence>
<feature type="binding site" evidence="7">
    <location>
        <position position="186"/>
    </location>
    <ligand>
        <name>3-phosphoshikimate</name>
        <dbReference type="ChEBI" id="CHEBI:145989"/>
    </ligand>
</feature>
<dbReference type="Proteomes" id="UP000008136">
    <property type="component" value="Chromosome"/>
</dbReference>
<keyword evidence="3 7" id="KW-0028">Amino-acid biosynthesis</keyword>
<dbReference type="GO" id="GO:0008652">
    <property type="term" value="P:amino acid biosynthetic process"/>
    <property type="evidence" value="ECO:0007669"/>
    <property type="project" value="UniProtKB-KW"/>
</dbReference>
<organism evidence="9 10">
    <name type="scientific">Archaeoglobus veneficus (strain DSM 11195 / SNP6)</name>
    <dbReference type="NCBI Taxonomy" id="693661"/>
    <lineage>
        <taxon>Archaea</taxon>
        <taxon>Methanobacteriati</taxon>
        <taxon>Methanobacteriota</taxon>
        <taxon>Archaeoglobi</taxon>
        <taxon>Archaeoglobales</taxon>
        <taxon>Archaeoglobaceae</taxon>
        <taxon>Archaeoglobus</taxon>
    </lineage>
</organism>
<dbReference type="SUPFAM" id="SSF55205">
    <property type="entry name" value="EPT/RTPC-like"/>
    <property type="match status" value="1"/>
</dbReference>
<feature type="binding site" evidence="7">
    <location>
        <position position="20"/>
    </location>
    <ligand>
        <name>phosphoenolpyruvate</name>
        <dbReference type="ChEBI" id="CHEBI:58702"/>
    </ligand>
</feature>
<dbReference type="Gene3D" id="3.65.10.10">
    <property type="entry name" value="Enolpyruvate transferase domain"/>
    <property type="match status" value="2"/>
</dbReference>
<evidence type="ECO:0000313" key="9">
    <source>
        <dbReference type="EMBL" id="AEA47408.1"/>
    </source>
</evidence>
<feature type="binding site" evidence="7">
    <location>
        <position position="327"/>
    </location>
    <ligand>
        <name>3-phosphoshikimate</name>
        <dbReference type="ChEBI" id="CHEBI:145989"/>
    </ligand>
</feature>
<evidence type="ECO:0000256" key="5">
    <source>
        <dbReference type="ARBA" id="ARBA00023141"/>
    </source>
</evidence>
<dbReference type="GO" id="GO:0009423">
    <property type="term" value="P:chorismate biosynthetic process"/>
    <property type="evidence" value="ECO:0007669"/>
    <property type="project" value="UniProtKB-UniRule"/>
</dbReference>
<evidence type="ECO:0000256" key="1">
    <source>
        <dbReference type="ARBA" id="ARBA00004811"/>
    </source>
</evidence>
<keyword evidence="5 7" id="KW-0057">Aromatic amino acid biosynthesis</keyword>
<comment type="pathway">
    <text evidence="1">Metabolic intermediate biosynthesis; chorismate biosynthesis; chorismate from D-erythrose 4-phosphate and phosphoenolpyruvate: step 6/7.</text>
</comment>
<proteinExistence type="inferred from homology"/>
<dbReference type="KEGG" id="ave:Arcve_1404"/>
<protein>
    <recommendedName>
        <fullName evidence="7">3-phosphoshikimate 1-carboxyvinyltransferase</fullName>
        <ecNumber evidence="7">2.5.1.19</ecNumber>
    </recommendedName>
    <alternativeName>
        <fullName evidence="7">5-enolpyruvylshikimate-3-phosphate synthase</fullName>
        <shortName evidence="7">EPSP synthase</shortName>
        <shortName evidence="7">EPSPS</shortName>
    </alternativeName>
</protein>
<sequence length="419" mass="45707">MDVRILRSEVDGKATPPPSKSYTHRAFIAASLSPSALVENPLFSDDTLATLKACRFIGAEVTRWKDLIAFRGVEDVESSGYINVENSGTTLRLFLGILSHSKRICVIDGDSSLRKRPNRSLALTLNKLGAKIWGDYDFKAPLKVCGIVTGGEVSIRAESSQFISSLLFSLPLAKYDSEIKVEEVKSRPYIDITLHVLEESGIEVKADGKNFYIPGEQSYSLKTFSVPADFSSASYLIAAGLLAGRVEVLNMSDSRQGDKRIVDIAKQMGGNVRWDKENGVITAKQSELEGIEVDASDIPDLVPTIAVLAAVARGKTTIYNAEHLRIKEIDRIDGCYKNLRSLGIEVEKRRDGLVIKGGSIRGGTVDSFGDHRMALAFSLLGLVAEEGVTVKNAEVVSVSFPGYFDVLKNLSAKVEWIKS</sequence>